<evidence type="ECO:0000313" key="1">
    <source>
        <dbReference type="EMBL" id="SVE48122.1"/>
    </source>
</evidence>
<protein>
    <submittedName>
        <fullName evidence="1">Uncharacterized protein</fullName>
    </submittedName>
</protein>
<organism evidence="1">
    <name type="scientific">marine metagenome</name>
    <dbReference type="NCBI Taxonomy" id="408172"/>
    <lineage>
        <taxon>unclassified sequences</taxon>
        <taxon>metagenomes</taxon>
        <taxon>ecological metagenomes</taxon>
    </lineage>
</organism>
<reference evidence="1" key="1">
    <citation type="submission" date="2018-05" db="EMBL/GenBank/DDBJ databases">
        <authorList>
            <person name="Lanie J.A."/>
            <person name="Ng W.-L."/>
            <person name="Kazmierczak K.M."/>
            <person name="Andrzejewski T.M."/>
            <person name="Davidsen T.M."/>
            <person name="Wayne K.J."/>
            <person name="Tettelin H."/>
            <person name="Glass J.I."/>
            <person name="Rusch D."/>
            <person name="Podicherti R."/>
            <person name="Tsui H.-C.T."/>
            <person name="Winkler M.E."/>
        </authorList>
    </citation>
    <scope>NUCLEOTIDE SEQUENCE</scope>
</reference>
<gene>
    <name evidence="1" type="ORF">METZ01_LOCUS500976</name>
</gene>
<accession>A0A383DUA9</accession>
<proteinExistence type="predicted"/>
<dbReference type="AlphaFoldDB" id="A0A383DUA9"/>
<feature type="non-terminal residue" evidence="1">
    <location>
        <position position="25"/>
    </location>
</feature>
<dbReference type="EMBL" id="UINC01220278">
    <property type="protein sequence ID" value="SVE48122.1"/>
    <property type="molecule type" value="Genomic_DNA"/>
</dbReference>
<name>A0A383DUA9_9ZZZZ</name>
<sequence>MPEPLVISLIDWTSGDVARRPKITA</sequence>